<keyword evidence="6 8" id="KW-0408">Iron</keyword>
<dbReference type="CDD" id="cd11072">
    <property type="entry name" value="CYP71-like"/>
    <property type="match status" value="1"/>
</dbReference>
<feature type="binding site" description="axial binding residue" evidence="8">
    <location>
        <position position="460"/>
    </location>
    <ligand>
        <name>heme</name>
        <dbReference type="ChEBI" id="CHEBI:30413"/>
    </ligand>
    <ligandPart>
        <name>Fe</name>
        <dbReference type="ChEBI" id="CHEBI:18248"/>
    </ligandPart>
</feature>
<evidence type="ECO:0000256" key="5">
    <source>
        <dbReference type="ARBA" id="ARBA00023002"/>
    </source>
</evidence>
<dbReference type="Pfam" id="PF00067">
    <property type="entry name" value="p450"/>
    <property type="match status" value="2"/>
</dbReference>
<dbReference type="Gene3D" id="1.10.630.10">
    <property type="entry name" value="Cytochrome P450"/>
    <property type="match status" value="1"/>
</dbReference>
<evidence type="ECO:0000256" key="2">
    <source>
        <dbReference type="ARBA" id="ARBA00010617"/>
    </source>
</evidence>
<dbReference type="PANTHER" id="PTHR47955">
    <property type="entry name" value="CYTOCHROME P450 FAMILY 71 PROTEIN"/>
    <property type="match status" value="1"/>
</dbReference>
<evidence type="ECO:0000256" key="3">
    <source>
        <dbReference type="ARBA" id="ARBA00022617"/>
    </source>
</evidence>
<name>A0A8D7AHI6_MUSAM</name>
<dbReference type="SUPFAM" id="SSF48264">
    <property type="entry name" value="Cytochrome P450"/>
    <property type="match status" value="1"/>
</dbReference>
<dbReference type="InterPro" id="IPR017972">
    <property type="entry name" value="Cyt_P450_CS"/>
</dbReference>
<dbReference type="PRINTS" id="PR00385">
    <property type="entry name" value="P450"/>
</dbReference>
<evidence type="ECO:0000256" key="6">
    <source>
        <dbReference type="ARBA" id="ARBA00023004"/>
    </source>
</evidence>
<proteinExistence type="inferred from homology"/>
<dbReference type="InterPro" id="IPR002401">
    <property type="entry name" value="Cyt_P450_E_grp-I"/>
</dbReference>
<dbReference type="PROSITE" id="PS00086">
    <property type="entry name" value="CYTOCHROME_P450"/>
    <property type="match status" value="1"/>
</dbReference>
<evidence type="ECO:0000256" key="10">
    <source>
        <dbReference type="SAM" id="SignalP"/>
    </source>
</evidence>
<evidence type="ECO:0000256" key="9">
    <source>
        <dbReference type="RuleBase" id="RU000461"/>
    </source>
</evidence>
<comment type="cofactor">
    <cofactor evidence="1 8">
        <name>heme</name>
        <dbReference type="ChEBI" id="CHEBI:30413"/>
    </cofactor>
</comment>
<dbReference type="FunFam" id="1.10.630.10:FF:000064">
    <property type="entry name" value="Cytochrome P450 monooxygenase"/>
    <property type="match status" value="1"/>
</dbReference>
<dbReference type="EMBL" id="HG996471">
    <property type="protein sequence ID" value="CAG1848071.1"/>
    <property type="molecule type" value="Genomic_DNA"/>
</dbReference>
<keyword evidence="4 8" id="KW-0479">Metal-binding</keyword>
<evidence type="ECO:0000256" key="4">
    <source>
        <dbReference type="ARBA" id="ARBA00022723"/>
    </source>
</evidence>
<protein>
    <submittedName>
        <fullName evidence="11">(wild Malaysian banana) hypothetical protein</fullName>
    </submittedName>
</protein>
<keyword evidence="5 9" id="KW-0560">Oxidoreductase</keyword>
<dbReference type="GO" id="GO:0004497">
    <property type="term" value="F:monooxygenase activity"/>
    <property type="evidence" value="ECO:0007669"/>
    <property type="project" value="UniProtKB-KW"/>
</dbReference>
<dbReference type="InterPro" id="IPR036396">
    <property type="entry name" value="Cyt_P450_sf"/>
</dbReference>
<dbReference type="PRINTS" id="PR00463">
    <property type="entry name" value="EP450I"/>
</dbReference>
<dbReference type="GO" id="GO:0005506">
    <property type="term" value="F:iron ion binding"/>
    <property type="evidence" value="ECO:0007669"/>
    <property type="project" value="InterPro"/>
</dbReference>
<reference evidence="11" key="1">
    <citation type="submission" date="2021-03" db="EMBL/GenBank/DDBJ databases">
        <authorList>
            <consortium name="Genoscope - CEA"/>
            <person name="William W."/>
        </authorList>
    </citation>
    <scope>NUCLEOTIDE SEQUENCE</scope>
    <source>
        <strain evidence="11">Doubled-haploid Pahang</strain>
    </source>
</reference>
<feature type="chain" id="PRO_5034037902" evidence="10">
    <location>
        <begin position="16"/>
        <end position="525"/>
    </location>
</feature>
<dbReference type="GO" id="GO:0016705">
    <property type="term" value="F:oxidoreductase activity, acting on paired donors, with incorporation or reduction of molecular oxygen"/>
    <property type="evidence" value="ECO:0007669"/>
    <property type="project" value="InterPro"/>
</dbReference>
<keyword evidence="3 8" id="KW-0349">Heme</keyword>
<accession>A0A8D7AHI6</accession>
<evidence type="ECO:0000256" key="7">
    <source>
        <dbReference type="ARBA" id="ARBA00023033"/>
    </source>
</evidence>
<dbReference type="InterPro" id="IPR001128">
    <property type="entry name" value="Cyt_P450"/>
</dbReference>
<evidence type="ECO:0000313" key="11">
    <source>
        <dbReference type="EMBL" id="CAG1848071.1"/>
    </source>
</evidence>
<evidence type="ECO:0000256" key="1">
    <source>
        <dbReference type="ARBA" id="ARBA00001971"/>
    </source>
</evidence>
<dbReference type="GO" id="GO:0020037">
    <property type="term" value="F:heme binding"/>
    <property type="evidence" value="ECO:0007669"/>
    <property type="project" value="InterPro"/>
</dbReference>
<feature type="non-terminal residue" evidence="11">
    <location>
        <position position="1"/>
    </location>
</feature>
<gene>
    <name evidence="11" type="ORF">GSMUA_178640.1</name>
</gene>
<feature type="signal peptide" evidence="10">
    <location>
        <begin position="1"/>
        <end position="15"/>
    </location>
</feature>
<evidence type="ECO:0000256" key="8">
    <source>
        <dbReference type="PIRSR" id="PIRSR602401-1"/>
    </source>
</evidence>
<organism evidence="11">
    <name type="scientific">Musa acuminata subsp. malaccensis</name>
    <name type="common">Wild banana</name>
    <name type="synonym">Musa malaccensis</name>
    <dbReference type="NCBI Taxonomy" id="214687"/>
    <lineage>
        <taxon>Eukaryota</taxon>
        <taxon>Viridiplantae</taxon>
        <taxon>Streptophyta</taxon>
        <taxon>Embryophyta</taxon>
        <taxon>Tracheophyta</taxon>
        <taxon>Spermatophyta</taxon>
        <taxon>Magnoliopsida</taxon>
        <taxon>Liliopsida</taxon>
        <taxon>Zingiberales</taxon>
        <taxon>Musaceae</taxon>
        <taxon>Musa</taxon>
    </lineage>
</organism>
<sequence>LVLLVSLLLLKKNRSGGGARATLPPGPSKLPIIGSLHHLLGGLPHRSLTALSKKFGPVILLKLGEVPTLVVSSTEAAAEIMKTHDVSFASRPTNLNLQSATYGDRGVGFTSYGFHWRELRKMSIVELLSAKRVQSFRFIREEEVLNLVRSIVLLSNAGSTVNLSKKLVLLANDIGSRSVIGSKCKYQKEFIRIVMQTLEAAGGFSLADLFPSWPIIKLLGGATFKMKMLHRDMDAILNSIIQERRERKSAEQPEEEEEEALVDVMLRVQAEGSLSFPLADEDMKAMMLVYFKDYYDCLKNDIFIEFWRDLVYNFDMLGGASETSAGIMEWAMSELMRNPRVMRKLQEEVRETVGEKGKVTEKDINGMNYLKLVIKETLRLHPPVPLLLPRECRETCEVLGYQIPEKTRVFVNVWALGRDPRYWDSPTEFEPERFESRNSMVDFKGTNFEFLPFGAGRRICPGMSFGLKSIELSLASLLYNFDWELPSGNEGMPQELDMSETFSITCRRKSDLCLRAIPRIPFSMT</sequence>
<dbReference type="AlphaFoldDB" id="A0A8D7AHI6"/>
<keyword evidence="7 9" id="KW-0503">Monooxygenase</keyword>
<comment type="similarity">
    <text evidence="2 9">Belongs to the cytochrome P450 family.</text>
</comment>
<dbReference type="PANTHER" id="PTHR47955:SF19">
    <property type="entry name" value="CYTOCHROME P450 71A9-LIKE ISOFORM X1"/>
    <property type="match status" value="1"/>
</dbReference>
<keyword evidence="10" id="KW-0732">Signal</keyword>